<keyword evidence="2" id="KW-0812">Transmembrane</keyword>
<name>A0A2P4SDQ4_BAMTH</name>
<organism evidence="3 4">
    <name type="scientific">Bambusicola thoracicus</name>
    <name type="common">Chinese bamboo-partridge</name>
    <name type="synonym">Perdix thoracica</name>
    <dbReference type="NCBI Taxonomy" id="9083"/>
    <lineage>
        <taxon>Eukaryota</taxon>
        <taxon>Metazoa</taxon>
        <taxon>Chordata</taxon>
        <taxon>Craniata</taxon>
        <taxon>Vertebrata</taxon>
        <taxon>Euteleostomi</taxon>
        <taxon>Archelosauria</taxon>
        <taxon>Archosauria</taxon>
        <taxon>Dinosauria</taxon>
        <taxon>Saurischia</taxon>
        <taxon>Theropoda</taxon>
        <taxon>Coelurosauria</taxon>
        <taxon>Aves</taxon>
        <taxon>Neognathae</taxon>
        <taxon>Galloanserae</taxon>
        <taxon>Galliformes</taxon>
        <taxon>Phasianidae</taxon>
        <taxon>Perdicinae</taxon>
        <taxon>Bambusicola</taxon>
    </lineage>
</organism>
<comment type="caution">
    <text evidence="3">The sequence shown here is derived from an EMBL/GenBank/DDBJ whole genome shotgun (WGS) entry which is preliminary data.</text>
</comment>
<keyword evidence="4" id="KW-1185">Reference proteome</keyword>
<dbReference type="Gene3D" id="3.40.50.300">
    <property type="entry name" value="P-loop containing nucleotide triphosphate hydrolases"/>
    <property type="match status" value="1"/>
</dbReference>
<sequence>MGEEPEKSLCIYFCLLIHQCMMDISMFVCPVPLGVFFFNLPYESIIERLSQRRIDPVTGERYHTTLRPAPTPKIQARLKQNPKDKEDNIEKRVDIYQRNVKELEEFYEDAFYVNADQDPHPIFEFIESCIVKPFPCKKLNASI</sequence>
<reference evidence="3 4" key="1">
    <citation type="submission" date="2018-01" db="EMBL/GenBank/DDBJ databases">
        <title>Comparison of the Chinese Bamboo Partridge and Red Junglefowl genome sequences highlights the importance of demography in genome evolution.</title>
        <authorList>
            <person name="Tiley G.P."/>
            <person name="Kimball R.T."/>
            <person name="Braun E.L."/>
            <person name="Burleigh J.G."/>
        </authorList>
    </citation>
    <scope>NUCLEOTIDE SEQUENCE [LARGE SCALE GENOMIC DNA]</scope>
    <source>
        <strain evidence="3">RTK389</strain>
        <tissue evidence="3">Blood</tissue>
    </source>
</reference>
<keyword evidence="2" id="KW-0472">Membrane</keyword>
<dbReference type="SUPFAM" id="SSF52540">
    <property type="entry name" value="P-loop containing nucleoside triphosphate hydrolases"/>
    <property type="match status" value="1"/>
</dbReference>
<accession>A0A2P4SDQ4</accession>
<evidence type="ECO:0000313" key="4">
    <source>
        <dbReference type="Proteomes" id="UP000237246"/>
    </source>
</evidence>
<evidence type="ECO:0000313" key="3">
    <source>
        <dbReference type="EMBL" id="POI22237.1"/>
    </source>
</evidence>
<gene>
    <name evidence="3" type="ORF">CIB84_014016</name>
</gene>
<dbReference type="GO" id="GO:0004017">
    <property type="term" value="F:AMP kinase activity"/>
    <property type="evidence" value="ECO:0007669"/>
    <property type="project" value="InterPro"/>
</dbReference>
<evidence type="ECO:0000256" key="1">
    <source>
        <dbReference type="ARBA" id="ARBA00007220"/>
    </source>
</evidence>
<dbReference type="InterPro" id="IPR036193">
    <property type="entry name" value="ADK_active_lid_dom_sf"/>
</dbReference>
<feature type="transmembrane region" description="Helical" evidence="2">
    <location>
        <begin position="24"/>
        <end position="42"/>
    </location>
</feature>
<evidence type="ECO:0000256" key="2">
    <source>
        <dbReference type="SAM" id="Phobius"/>
    </source>
</evidence>
<dbReference type="AlphaFoldDB" id="A0A2P4SDQ4"/>
<dbReference type="OrthoDB" id="522106at2759"/>
<protein>
    <submittedName>
        <fullName evidence="3">Uncharacterized protein</fullName>
    </submittedName>
</protein>
<keyword evidence="2" id="KW-1133">Transmembrane helix</keyword>
<dbReference type="EMBL" id="PPHD01060301">
    <property type="protein sequence ID" value="POI22237.1"/>
    <property type="molecule type" value="Genomic_DNA"/>
</dbReference>
<dbReference type="InterPro" id="IPR027417">
    <property type="entry name" value="P-loop_NTPase"/>
</dbReference>
<dbReference type="SUPFAM" id="SSF57774">
    <property type="entry name" value="Microbial and mitochondrial ADK, insert 'zinc finger' domain"/>
    <property type="match status" value="1"/>
</dbReference>
<dbReference type="Proteomes" id="UP000237246">
    <property type="component" value="Unassembled WGS sequence"/>
</dbReference>
<proteinExistence type="inferred from homology"/>
<comment type="similarity">
    <text evidence="1">Belongs to the adenylate kinase family.</text>
</comment>